<dbReference type="SMART" id="SM00612">
    <property type="entry name" value="Kelch"/>
    <property type="match status" value="1"/>
</dbReference>
<gene>
    <name evidence="2" type="ORF">ERUC_LOCUS8826</name>
</gene>
<accession>A0ABC8JC92</accession>
<dbReference type="Gene3D" id="2.120.10.80">
    <property type="entry name" value="Kelch-type beta propeller"/>
    <property type="match status" value="1"/>
</dbReference>
<protein>
    <recommendedName>
        <fullName evidence="1">FKB95-like N-terminal Kelch domain-containing protein</fullName>
    </recommendedName>
</protein>
<dbReference type="InterPro" id="IPR050354">
    <property type="entry name" value="F-box/kelch-repeat_ARATH"/>
</dbReference>
<organism evidence="2 3">
    <name type="scientific">Eruca vesicaria subsp. sativa</name>
    <name type="common">Garden rocket</name>
    <name type="synonym">Eruca sativa</name>
    <dbReference type="NCBI Taxonomy" id="29727"/>
    <lineage>
        <taxon>Eukaryota</taxon>
        <taxon>Viridiplantae</taxon>
        <taxon>Streptophyta</taxon>
        <taxon>Embryophyta</taxon>
        <taxon>Tracheophyta</taxon>
        <taxon>Spermatophyta</taxon>
        <taxon>Magnoliopsida</taxon>
        <taxon>eudicotyledons</taxon>
        <taxon>Gunneridae</taxon>
        <taxon>Pentapetalae</taxon>
        <taxon>rosids</taxon>
        <taxon>malvids</taxon>
        <taxon>Brassicales</taxon>
        <taxon>Brassicaceae</taxon>
        <taxon>Brassiceae</taxon>
        <taxon>Eruca</taxon>
    </lineage>
</organism>
<name>A0ABC8JC92_ERUVS</name>
<evidence type="ECO:0000259" key="1">
    <source>
        <dbReference type="Pfam" id="PF25210"/>
    </source>
</evidence>
<reference evidence="2 3" key="1">
    <citation type="submission" date="2022-03" db="EMBL/GenBank/DDBJ databases">
        <authorList>
            <person name="Macdonald S."/>
            <person name="Ahmed S."/>
            <person name="Newling K."/>
        </authorList>
    </citation>
    <scope>NUCLEOTIDE SEQUENCE [LARGE SCALE GENOMIC DNA]</scope>
</reference>
<dbReference type="InterPro" id="IPR015915">
    <property type="entry name" value="Kelch-typ_b-propeller"/>
</dbReference>
<dbReference type="EMBL" id="CAKOAT010091710">
    <property type="protein sequence ID" value="CAH8320275.1"/>
    <property type="molecule type" value="Genomic_DNA"/>
</dbReference>
<dbReference type="InterPro" id="IPR006652">
    <property type="entry name" value="Kelch_1"/>
</dbReference>
<feature type="domain" description="FKB95-like N-terminal Kelch" evidence="1">
    <location>
        <begin position="96"/>
        <end position="297"/>
    </location>
</feature>
<comment type="caution">
    <text evidence="2">The sequence shown here is derived from an EMBL/GenBank/DDBJ whole genome shotgun (WGS) entry which is preliminary data.</text>
</comment>
<keyword evidence="3" id="KW-1185">Reference proteome</keyword>
<dbReference type="Proteomes" id="UP001642260">
    <property type="component" value="Unassembled WGS sequence"/>
</dbReference>
<evidence type="ECO:0000313" key="3">
    <source>
        <dbReference type="Proteomes" id="UP001642260"/>
    </source>
</evidence>
<dbReference type="PANTHER" id="PTHR24414">
    <property type="entry name" value="F-BOX/KELCH-REPEAT PROTEIN SKIP4"/>
    <property type="match status" value="1"/>
</dbReference>
<evidence type="ECO:0000313" key="2">
    <source>
        <dbReference type="EMBL" id="CAH8320275.1"/>
    </source>
</evidence>
<dbReference type="Pfam" id="PF25210">
    <property type="entry name" value="Kelch_FKB95"/>
    <property type="match status" value="1"/>
</dbReference>
<dbReference type="AlphaFoldDB" id="A0ABC8JC92"/>
<sequence length="352" mass="40055">MQLSIVSLVFFTAKLSEWRSVRGVLAGFLALIKRKDVAGVVAAIDAEATTPDQVSDRNFIYVISDDGPFKSVMLAVDVVSSRVFTYNRTITGHLPYATVALGRKIYFIGGGGNGVPSSRAVSFDCVQDTWCELPDMLHTRLDPAVRAFKGRIYVVSDFSCEVFDPNTKAWQLMVHHPPLGRHAHMEVFQNVMHLWTFRYGEHSYIFNEDTGMWEELPSYSFNRHNNTHISSCVVDDKLFFFCKTGRAKLNWDYTNDTRSGKWWNIPGRDIKQLKISIARKQIHVEAVNVGGELWLLWVLHAPTHENLFVLHRLIITRRVGPGPPYMIKSQVTALHQSKTYLGPRARFQLVSI</sequence>
<dbReference type="SUPFAM" id="SSF117281">
    <property type="entry name" value="Kelch motif"/>
    <property type="match status" value="1"/>
</dbReference>
<dbReference type="PANTHER" id="PTHR24414:SF98">
    <property type="entry name" value="F-BOX_KELCH-REPEAT PROTEIN SKIP4"/>
    <property type="match status" value="1"/>
</dbReference>
<proteinExistence type="predicted"/>
<dbReference type="InterPro" id="IPR057499">
    <property type="entry name" value="Kelch_FKB95"/>
</dbReference>